<evidence type="ECO:0000313" key="2">
    <source>
        <dbReference type="EMBL" id="KKL30656.1"/>
    </source>
</evidence>
<accession>A0A0F9EZ68</accession>
<gene>
    <name evidence="2" type="ORF">LCGC14_2368460</name>
</gene>
<feature type="non-terminal residue" evidence="2">
    <location>
        <position position="250"/>
    </location>
</feature>
<sequence>MNRRNVICCLVTLRKHWFKHYPGKRRYVHCRICGVLPKGQWAELQRLRGRFMHKLWKWLIVCALLSLLLLIQGCQDGMSLRFSPTEAQRQNSEMTYELAKTVHAGGADAGSIATVQLVAGTEASLMYTGRSKTPVDVSQFPTVNAQAKDDAAERPNIEEASNAALELGLGVLTLFGGAASVKLASSLRRMHGKAKAFQEVVSKNQMFKRMATPEMVEMFKTANKKQSAATRVLVAEAKVVDGNRIAAFTG</sequence>
<protein>
    <submittedName>
        <fullName evidence="2">Uncharacterized protein</fullName>
    </submittedName>
</protein>
<keyword evidence="1" id="KW-0472">Membrane</keyword>
<feature type="transmembrane region" description="Helical" evidence="1">
    <location>
        <begin position="55"/>
        <end position="73"/>
    </location>
</feature>
<evidence type="ECO:0000256" key="1">
    <source>
        <dbReference type="SAM" id="Phobius"/>
    </source>
</evidence>
<keyword evidence="1" id="KW-1133">Transmembrane helix</keyword>
<name>A0A0F9EZ68_9ZZZZ</name>
<proteinExistence type="predicted"/>
<dbReference type="AlphaFoldDB" id="A0A0F9EZ68"/>
<organism evidence="2">
    <name type="scientific">marine sediment metagenome</name>
    <dbReference type="NCBI Taxonomy" id="412755"/>
    <lineage>
        <taxon>unclassified sequences</taxon>
        <taxon>metagenomes</taxon>
        <taxon>ecological metagenomes</taxon>
    </lineage>
</organism>
<keyword evidence="1" id="KW-0812">Transmembrane</keyword>
<comment type="caution">
    <text evidence="2">The sequence shown here is derived from an EMBL/GenBank/DDBJ whole genome shotgun (WGS) entry which is preliminary data.</text>
</comment>
<reference evidence="2" key="1">
    <citation type="journal article" date="2015" name="Nature">
        <title>Complex archaea that bridge the gap between prokaryotes and eukaryotes.</title>
        <authorList>
            <person name="Spang A."/>
            <person name="Saw J.H."/>
            <person name="Jorgensen S.L."/>
            <person name="Zaremba-Niedzwiedzka K."/>
            <person name="Martijn J."/>
            <person name="Lind A.E."/>
            <person name="van Eijk R."/>
            <person name="Schleper C."/>
            <person name="Guy L."/>
            <person name="Ettema T.J."/>
        </authorList>
    </citation>
    <scope>NUCLEOTIDE SEQUENCE</scope>
</reference>
<dbReference type="EMBL" id="LAZR01034862">
    <property type="protein sequence ID" value="KKL30656.1"/>
    <property type="molecule type" value="Genomic_DNA"/>
</dbReference>